<dbReference type="AlphaFoldDB" id="A0A284RUK6"/>
<reference evidence="4" key="1">
    <citation type="journal article" date="2017" name="Nat. Ecol. Evol.">
        <title>Genome expansion and lineage-specific genetic innovations in the forest pathogenic fungi Armillaria.</title>
        <authorList>
            <person name="Sipos G."/>
            <person name="Prasanna A.N."/>
            <person name="Walter M.C."/>
            <person name="O'Connor E."/>
            <person name="Balint B."/>
            <person name="Krizsan K."/>
            <person name="Kiss B."/>
            <person name="Hess J."/>
            <person name="Varga T."/>
            <person name="Slot J."/>
            <person name="Riley R."/>
            <person name="Boka B."/>
            <person name="Rigling D."/>
            <person name="Barry K."/>
            <person name="Lee J."/>
            <person name="Mihaltcheva S."/>
            <person name="LaButti K."/>
            <person name="Lipzen A."/>
            <person name="Waldron R."/>
            <person name="Moloney N.M."/>
            <person name="Sperisen C."/>
            <person name="Kredics L."/>
            <person name="Vagvoelgyi C."/>
            <person name="Patrignani A."/>
            <person name="Fitzpatrick D."/>
            <person name="Nagy I."/>
            <person name="Doyle S."/>
            <person name="Anderson J.B."/>
            <person name="Grigoriev I.V."/>
            <person name="Gueldener U."/>
            <person name="Muensterkoetter M."/>
            <person name="Nagy L.G."/>
        </authorList>
    </citation>
    <scope>NUCLEOTIDE SEQUENCE [LARGE SCALE GENOMIC DNA]</scope>
    <source>
        <strain evidence="4">C18/9</strain>
    </source>
</reference>
<feature type="compositionally biased region" description="Polar residues" evidence="1">
    <location>
        <begin position="736"/>
        <end position="749"/>
    </location>
</feature>
<dbReference type="CDD" id="cd21037">
    <property type="entry name" value="MLKL_NTD"/>
    <property type="match status" value="1"/>
</dbReference>
<keyword evidence="2" id="KW-0812">Transmembrane</keyword>
<name>A0A284RUK6_ARMOS</name>
<accession>A0A284RUK6</accession>
<dbReference type="InterPro" id="IPR059179">
    <property type="entry name" value="MLKL-like_MCAfunc"/>
</dbReference>
<dbReference type="GO" id="GO:0007166">
    <property type="term" value="P:cell surface receptor signaling pathway"/>
    <property type="evidence" value="ECO:0007669"/>
    <property type="project" value="InterPro"/>
</dbReference>
<keyword evidence="2" id="KW-0472">Membrane</keyword>
<evidence type="ECO:0000256" key="2">
    <source>
        <dbReference type="SAM" id="Phobius"/>
    </source>
</evidence>
<dbReference type="Gene3D" id="1.20.930.20">
    <property type="entry name" value="Adaptor protein Cbl, N-terminal domain"/>
    <property type="match status" value="1"/>
</dbReference>
<feature type="region of interest" description="Disordered" evidence="1">
    <location>
        <begin position="736"/>
        <end position="775"/>
    </location>
</feature>
<dbReference type="OrthoDB" id="2924458at2759"/>
<proteinExistence type="predicted"/>
<keyword evidence="2" id="KW-1133">Transmembrane helix</keyword>
<feature type="transmembrane region" description="Helical" evidence="2">
    <location>
        <begin position="807"/>
        <end position="825"/>
    </location>
</feature>
<evidence type="ECO:0000256" key="1">
    <source>
        <dbReference type="SAM" id="MobiDB-lite"/>
    </source>
</evidence>
<evidence type="ECO:0000313" key="3">
    <source>
        <dbReference type="EMBL" id="SJL12433.1"/>
    </source>
</evidence>
<protein>
    <submittedName>
        <fullName evidence="3">Uncharacterized protein</fullName>
    </submittedName>
</protein>
<organism evidence="3 4">
    <name type="scientific">Armillaria ostoyae</name>
    <name type="common">Armillaria root rot fungus</name>
    <dbReference type="NCBI Taxonomy" id="47428"/>
    <lineage>
        <taxon>Eukaryota</taxon>
        <taxon>Fungi</taxon>
        <taxon>Dikarya</taxon>
        <taxon>Basidiomycota</taxon>
        <taxon>Agaricomycotina</taxon>
        <taxon>Agaricomycetes</taxon>
        <taxon>Agaricomycetidae</taxon>
        <taxon>Agaricales</taxon>
        <taxon>Marasmiineae</taxon>
        <taxon>Physalacriaceae</taxon>
        <taxon>Armillaria</taxon>
    </lineage>
</organism>
<gene>
    <name evidence="3" type="ORF">ARMOST_15860</name>
</gene>
<dbReference type="Proteomes" id="UP000219338">
    <property type="component" value="Unassembled WGS sequence"/>
</dbReference>
<dbReference type="EMBL" id="FUEG01000017">
    <property type="protein sequence ID" value="SJL12433.1"/>
    <property type="molecule type" value="Genomic_DNA"/>
</dbReference>
<sequence length="829" mass="93559">MSGIDACLKIAKLIAAAGEFAPFPFIKGAVQCVVVVLEAIESAAKNRKDLQELAESILTTLVVVRDTVIAHGPNSASCFKDVCLDFQTYLNDLLSKLNKEGKPSGIRRLLKAKKISEDISAYRQRVQAAKDNFLIRTMTMTHLTLSDVRGDVTAGFSTLTGSMEASERNITSIKDNIEEIRTLGVHQSENIENISTRLLQASRQRGLYKEMVWDVIPGDIRDSYCTVENSNTPKIIREYQAHGNDGEDAMDLGALDQALDFFMKLRHPNLPQVFGVCRSPDSPAIIFYGTTRLPFCHYVHNLPATRFIQFFSELFQDLQSVSEVLPMESYRYSGDRFYHVFALVSEIANNFLCIIIVLKNNEEEQVYVNKYGKLVFGDILCYTYYYLGPFALSYTQEDGKYSLCHGIGSRESGKLLHSQASRWKSSSSSRKGDLQNRYEAIVYCHRKSLADGIQWTQTFNRHRLQPPQYALHVWPDSVYSRPYQKALYAPGSILYDLQDLISPCRVFVGRARPWPHGWKWDISRRKGPSREVVNLSFDNGSVSIELSWDDVITGKEPLIRIHMPCWEDSDEILKSWIAQTSKIDSCLRSRGYGDDLETYIITDVYFDILFSPKEEEDNNFCHICNAKDQYHHALSLSITAPIIDYETNTITSWPVLSCSRACGMDSLEEEDVFTIKVTGYESQRQWWWLLKSMVHSTIPELNAEHGFDPARDGADVCEYFGWPLFEIHDSSTGEWTLNDATSQSQSSGPASAISDNMPGQILSQEHDSAPRGTDVATGSIAEEVQASEAPTKTEIVSVVRHDISTRALIIIFIAISIQAILLSSFKNYL</sequence>
<dbReference type="InterPro" id="IPR036537">
    <property type="entry name" value="Adaptor_Cbl_N_dom_sf"/>
</dbReference>
<evidence type="ECO:0000313" key="4">
    <source>
        <dbReference type="Proteomes" id="UP000219338"/>
    </source>
</evidence>
<keyword evidence="4" id="KW-1185">Reference proteome</keyword>